<organism evidence="1 2">
    <name type="scientific">Dorea formicigenerans</name>
    <dbReference type="NCBI Taxonomy" id="39486"/>
    <lineage>
        <taxon>Bacteria</taxon>
        <taxon>Bacillati</taxon>
        <taxon>Bacillota</taxon>
        <taxon>Clostridia</taxon>
        <taxon>Lachnospirales</taxon>
        <taxon>Lachnospiraceae</taxon>
        <taxon>Dorea</taxon>
    </lineage>
</organism>
<evidence type="ECO:0000313" key="2">
    <source>
        <dbReference type="Proteomes" id="UP000266376"/>
    </source>
</evidence>
<name>A0A395XKM0_9FIRM</name>
<proteinExistence type="predicted"/>
<comment type="caution">
    <text evidence="1">The sequence shown here is derived from an EMBL/GenBank/DDBJ whole genome shotgun (WGS) entry which is preliminary data.</text>
</comment>
<reference evidence="1 2" key="1">
    <citation type="submission" date="2018-08" db="EMBL/GenBank/DDBJ databases">
        <title>A genome reference for cultivated species of the human gut microbiota.</title>
        <authorList>
            <person name="Zou Y."/>
            <person name="Xue W."/>
            <person name="Luo G."/>
        </authorList>
    </citation>
    <scope>NUCLEOTIDE SEQUENCE [LARGE SCALE GENOMIC DNA]</scope>
    <source>
        <strain evidence="1 2">AF12-11</strain>
    </source>
</reference>
<evidence type="ECO:0000313" key="1">
    <source>
        <dbReference type="EMBL" id="RGW53381.1"/>
    </source>
</evidence>
<dbReference type="EMBL" id="QSAJ01000016">
    <property type="protein sequence ID" value="RGW53381.1"/>
    <property type="molecule type" value="Genomic_DNA"/>
</dbReference>
<sequence length="88" mass="10193">MMLAKYWKLHQSSEKQWTVLFLCGCGKIDVYALEEDYIVYDAEPQKTNTKNFPKRSRLYQGLIDSNLLSPGSIDFNALNTVKELEKNT</sequence>
<dbReference type="AlphaFoldDB" id="A0A395XKM0"/>
<accession>A0A395XKM0</accession>
<protein>
    <submittedName>
        <fullName evidence="1">Uncharacterized protein</fullName>
    </submittedName>
</protein>
<dbReference type="Proteomes" id="UP000266376">
    <property type="component" value="Unassembled WGS sequence"/>
</dbReference>
<gene>
    <name evidence="1" type="ORF">DWV67_07820</name>
</gene>